<evidence type="ECO:0000313" key="2">
    <source>
        <dbReference type="Proteomes" id="UP000290848"/>
    </source>
</evidence>
<gene>
    <name evidence="1" type="ORF">EKH83_15945</name>
</gene>
<dbReference type="RefSeq" id="WP_128770452.1">
    <property type="nucleotide sequence ID" value="NZ_RXOC01000011.1"/>
</dbReference>
<sequence length="240" mass="27680">MHTLPVILRIVTLILLILSFLPAFAQKTQTEQSGWLAWFNSYKVSPHLGIHFDVQARSADNWEYVKNLLIRPGLTYHFNAQHNVTAGYALIKTFADSDIPGGKDLTEHRIWEQYIFAHKIKALPLTHRFRVEQRFIERSNDDLFSQRLRYFARLMIPFKSTSGNFKSGLFAALQNEVFLNLQNKSNLNNKVFDQNRAYVAAGFRLSPKADIEAGYLNQYVRGLNSNTANHVVQLAVYTRF</sequence>
<dbReference type="Proteomes" id="UP000290848">
    <property type="component" value="Unassembled WGS sequence"/>
</dbReference>
<protein>
    <submittedName>
        <fullName evidence="1">DUF2490 domain-containing protein</fullName>
    </submittedName>
</protein>
<evidence type="ECO:0000313" key="1">
    <source>
        <dbReference type="EMBL" id="RXF68372.1"/>
    </source>
</evidence>
<accession>A0A4V1KHU1</accession>
<proteinExistence type="predicted"/>
<name>A0A4V1KHU1_9SPHI</name>
<dbReference type="Pfam" id="PF10677">
    <property type="entry name" value="DUF2490"/>
    <property type="match status" value="1"/>
</dbReference>
<comment type="caution">
    <text evidence="1">The sequence shown here is derived from an EMBL/GenBank/DDBJ whole genome shotgun (WGS) entry which is preliminary data.</text>
</comment>
<dbReference type="EMBL" id="RXOC01000011">
    <property type="protein sequence ID" value="RXF68372.1"/>
    <property type="molecule type" value="Genomic_DNA"/>
</dbReference>
<organism evidence="1 2">
    <name type="scientific">Arcticibacter tournemirensis</name>
    <dbReference type="NCBI Taxonomy" id="699437"/>
    <lineage>
        <taxon>Bacteria</taxon>
        <taxon>Pseudomonadati</taxon>
        <taxon>Bacteroidota</taxon>
        <taxon>Sphingobacteriia</taxon>
        <taxon>Sphingobacteriales</taxon>
        <taxon>Sphingobacteriaceae</taxon>
        <taxon>Arcticibacter</taxon>
    </lineage>
</organism>
<dbReference type="InterPro" id="IPR019619">
    <property type="entry name" value="DUF2490"/>
</dbReference>
<dbReference type="AlphaFoldDB" id="A0A4V1KHU1"/>
<reference evidence="1 2" key="1">
    <citation type="submission" date="2018-12" db="EMBL/GenBank/DDBJ databases">
        <title>The Draft Genome Sequence of the Soil Bacterium Pedobacter tournemirensis R1.</title>
        <authorList>
            <person name="He J."/>
        </authorList>
    </citation>
    <scope>NUCLEOTIDE SEQUENCE [LARGE SCALE GENOMIC DNA]</scope>
    <source>
        <strain evidence="1 2">R1</strain>
    </source>
</reference>